<dbReference type="Proteomes" id="UP000003959">
    <property type="component" value="Unassembled WGS sequence"/>
</dbReference>
<keyword evidence="4" id="KW-0493">Microtubule</keyword>
<feature type="repeat" description="TPR" evidence="10">
    <location>
        <begin position="708"/>
        <end position="741"/>
    </location>
</feature>
<evidence type="ECO:0000256" key="2">
    <source>
        <dbReference type="ARBA" id="ARBA00009622"/>
    </source>
</evidence>
<dbReference type="GO" id="GO:0043531">
    <property type="term" value="F:ADP binding"/>
    <property type="evidence" value="ECO:0007669"/>
    <property type="project" value="InterPro"/>
</dbReference>
<dbReference type="RefSeq" id="WP_008181004.1">
    <property type="nucleotide sequence ID" value="NZ_GL890840.1"/>
</dbReference>
<organism evidence="12 13">
    <name type="scientific">Moorena producens 3L</name>
    <dbReference type="NCBI Taxonomy" id="489825"/>
    <lineage>
        <taxon>Bacteria</taxon>
        <taxon>Bacillati</taxon>
        <taxon>Cyanobacteriota</taxon>
        <taxon>Cyanophyceae</taxon>
        <taxon>Coleofasciculales</taxon>
        <taxon>Coleofasciculaceae</taxon>
        <taxon>Moorena</taxon>
    </lineage>
</organism>
<name>F4XMS5_9CYAN</name>
<dbReference type="SMART" id="SM00028">
    <property type="entry name" value="TPR"/>
    <property type="match status" value="10"/>
</dbReference>
<evidence type="ECO:0000313" key="12">
    <source>
        <dbReference type="EMBL" id="EGJ33984.1"/>
    </source>
</evidence>
<feature type="repeat" description="TPR" evidence="10">
    <location>
        <begin position="666"/>
        <end position="699"/>
    </location>
</feature>
<dbReference type="GO" id="GO:0005874">
    <property type="term" value="C:microtubule"/>
    <property type="evidence" value="ECO:0007669"/>
    <property type="project" value="UniProtKB-KW"/>
</dbReference>
<protein>
    <submittedName>
        <fullName evidence="12">TPR repeat-containing protein</fullName>
    </submittedName>
</protein>
<dbReference type="PRINTS" id="PR00381">
    <property type="entry name" value="KINESINLIGHT"/>
</dbReference>
<dbReference type="PANTHER" id="PTHR45783">
    <property type="entry name" value="KINESIN LIGHT CHAIN"/>
    <property type="match status" value="1"/>
</dbReference>
<dbReference type="Pfam" id="PF00931">
    <property type="entry name" value="NB-ARC"/>
    <property type="match status" value="1"/>
</dbReference>
<keyword evidence="8" id="KW-0505">Motor protein</keyword>
<dbReference type="SUPFAM" id="SSF48452">
    <property type="entry name" value="TPR-like"/>
    <property type="match status" value="2"/>
</dbReference>
<dbReference type="PROSITE" id="PS50005">
    <property type="entry name" value="TPR"/>
    <property type="match status" value="8"/>
</dbReference>
<accession>F4XMS5</accession>
<dbReference type="eggNOG" id="COG0457">
    <property type="taxonomic scope" value="Bacteria"/>
</dbReference>
<dbReference type="InterPro" id="IPR002182">
    <property type="entry name" value="NB-ARC"/>
</dbReference>
<feature type="repeat" description="TPR" evidence="10">
    <location>
        <begin position="624"/>
        <end position="657"/>
    </location>
</feature>
<sequence length="924" mass="105104">MILALTLLCKPDSQNSLVYLGVKKFIEECLKKKQITLNSPTNISINSGTPYFVGRDTQLEQLHEELQKTDRLAICAIAGMGGIGKTELALQYALRYQDNYPGGRCWFPVRGLDLGIQVVSFGRTELGLTIPDELDFNEQVRYCWRNWPEGTALIVLDDVASFSNDYKQRIKPYLPPAESRFKVLVTSRQRPGASYRRIDLDVLSPEAALELLRSRSVAYGQSLVGKERIDKELTEAEALCEWLGYLPLGLELVGRYLDLHPTLTIAKVQKRLEKKKLAAKALLDPTEEGEMTAQLGVAAAFELSWEDLKDCPEVQQLGCRLSLFAPAPFEWSLVEKCVIETEDDREEEQEELEELRDRVAWPTANRSLLKLNLLQLTEQQTYQLHPLIREFFLTKLAQLPEADSYKQSFCKTMVAVAKTIPQTPTRDQIAVVTPAIPHLDEVATVLTDWLRDEDLILPFVGLGIFYQGRGTYDQAEPWYEKCLDITKSRMGEDHPDVATSRGYLALLYQVQGRYHEAEPLFVQALDMTKQLLGEKHPHVASSLNNLALLYQVQGRYHEAEPLFVQALDMTKQLLGEKHPHVASSLNNLALLYQVQGRYHEAEPLFVQALDMTKQLLGEKHPHVASSLNNLALLYQVQGRYHQAEPLFVQALDMTKQLLGHDHPDVVSSLNNLADLYKAQGRYHEAEPLFVQALDMTKQLLGHDHPHVASILNNLADLYKAQGRYHEAEPLFVQALDMTKQLLGHDHPHVASILNNLADLYQAQGRYHEAEPLYVQALDMRKQLLGQEHPDVASSLNNLALLYQVQGRYDEAEPLYVQALDMRKQLLGQEHPDVASSLNNLGLLYYAQGRYHEAEPLYVQALDIAERKLGSNHPNTVTYRNNLERLRDDLSQRSVYIALIGLVRYKFLGFRKQRRRKRQDGRGKK</sequence>
<dbReference type="InterPro" id="IPR002151">
    <property type="entry name" value="Kinesin_light"/>
</dbReference>
<dbReference type="Gene3D" id="1.25.40.10">
    <property type="entry name" value="Tetratricopeptide repeat domain"/>
    <property type="match status" value="3"/>
</dbReference>
<feature type="repeat" description="TPR" evidence="10">
    <location>
        <begin position="540"/>
        <end position="573"/>
    </location>
</feature>
<feature type="repeat" description="TPR" evidence="10">
    <location>
        <begin position="750"/>
        <end position="783"/>
    </location>
</feature>
<keyword evidence="3" id="KW-0963">Cytoplasm</keyword>
<dbReference type="Gene3D" id="3.40.50.300">
    <property type="entry name" value="P-loop containing nucleotide triphosphate hydrolases"/>
    <property type="match status" value="1"/>
</dbReference>
<keyword evidence="6 10" id="KW-0802">TPR repeat</keyword>
<dbReference type="SUPFAM" id="SSF52540">
    <property type="entry name" value="P-loop containing nucleoside triphosphate hydrolases"/>
    <property type="match status" value="1"/>
</dbReference>
<evidence type="ECO:0000256" key="5">
    <source>
        <dbReference type="ARBA" id="ARBA00022737"/>
    </source>
</evidence>
<evidence type="ECO:0000256" key="1">
    <source>
        <dbReference type="ARBA" id="ARBA00004245"/>
    </source>
</evidence>
<comment type="similarity">
    <text evidence="2">Belongs to the kinesin light chain family.</text>
</comment>
<feature type="domain" description="NB-ARC" evidence="11">
    <location>
        <begin position="56"/>
        <end position="215"/>
    </location>
</feature>
<dbReference type="InterPro" id="IPR027417">
    <property type="entry name" value="P-loop_NTPase"/>
</dbReference>
<feature type="repeat" description="TPR" evidence="10">
    <location>
        <begin position="792"/>
        <end position="825"/>
    </location>
</feature>
<comment type="subcellular location">
    <subcellularLocation>
        <location evidence="1">Cytoplasm</location>
        <location evidence="1">Cytoskeleton</location>
    </subcellularLocation>
</comment>
<keyword evidence="13" id="KW-1185">Reference proteome</keyword>
<dbReference type="AlphaFoldDB" id="F4XMS5"/>
<feature type="repeat" description="TPR" evidence="10">
    <location>
        <begin position="582"/>
        <end position="615"/>
    </location>
</feature>
<evidence type="ECO:0000256" key="4">
    <source>
        <dbReference type="ARBA" id="ARBA00022701"/>
    </source>
</evidence>
<evidence type="ECO:0000313" key="13">
    <source>
        <dbReference type="Proteomes" id="UP000003959"/>
    </source>
</evidence>
<feature type="repeat" description="TPR" evidence="10">
    <location>
        <begin position="834"/>
        <end position="867"/>
    </location>
</feature>
<dbReference type="InterPro" id="IPR011990">
    <property type="entry name" value="TPR-like_helical_dom_sf"/>
</dbReference>
<gene>
    <name evidence="12" type="ORF">LYNGBM3L_20520</name>
</gene>
<reference evidence="13" key="1">
    <citation type="journal article" date="2011" name="Proc. Natl. Acad. Sci. U.S.A.">
        <title>Genomic insights into the physiology and ecology of the marine filamentous cyanobacterium Lyngbya majuscula.</title>
        <authorList>
            <person name="Jones A.C."/>
            <person name="Monroe E.A."/>
            <person name="Podell S."/>
            <person name="Hess W.R."/>
            <person name="Klages S."/>
            <person name="Esquenazi E."/>
            <person name="Niessen S."/>
            <person name="Hoover H."/>
            <person name="Rothmann M."/>
            <person name="Lasken R.S."/>
            <person name="Yates J.R.III."/>
            <person name="Reinhardt R."/>
            <person name="Kube M."/>
            <person name="Burkart M.D."/>
            <person name="Allen E.E."/>
            <person name="Dorrestein P.C."/>
            <person name="Gerwick W.H."/>
            <person name="Gerwick L."/>
        </authorList>
    </citation>
    <scope>NUCLEOTIDE SEQUENCE [LARGE SCALE GENOMIC DNA]</scope>
    <source>
        <strain evidence="13">3L</strain>
    </source>
</reference>
<dbReference type="GO" id="GO:0005871">
    <property type="term" value="C:kinesin complex"/>
    <property type="evidence" value="ECO:0007669"/>
    <property type="project" value="InterPro"/>
</dbReference>
<dbReference type="PANTHER" id="PTHR45783:SF3">
    <property type="entry name" value="KINESIN LIGHT CHAIN"/>
    <property type="match status" value="1"/>
</dbReference>
<evidence type="ECO:0000256" key="7">
    <source>
        <dbReference type="ARBA" id="ARBA00023054"/>
    </source>
</evidence>
<dbReference type="GO" id="GO:0005737">
    <property type="term" value="C:cytoplasm"/>
    <property type="evidence" value="ECO:0007669"/>
    <property type="project" value="TreeGrafter"/>
</dbReference>
<evidence type="ECO:0000256" key="9">
    <source>
        <dbReference type="ARBA" id="ARBA00023212"/>
    </source>
</evidence>
<dbReference type="Pfam" id="PF13424">
    <property type="entry name" value="TPR_12"/>
    <property type="match status" value="5"/>
</dbReference>
<dbReference type="HOGENOM" id="CLU_000288_125_8_3"/>
<proteinExistence type="inferred from homology"/>
<evidence type="ECO:0000259" key="11">
    <source>
        <dbReference type="Pfam" id="PF00931"/>
    </source>
</evidence>
<evidence type="ECO:0000256" key="3">
    <source>
        <dbReference type="ARBA" id="ARBA00022490"/>
    </source>
</evidence>
<dbReference type="InterPro" id="IPR019734">
    <property type="entry name" value="TPR_rpt"/>
</dbReference>
<dbReference type="GO" id="GO:0007018">
    <property type="term" value="P:microtubule-based movement"/>
    <property type="evidence" value="ECO:0007669"/>
    <property type="project" value="TreeGrafter"/>
</dbReference>
<evidence type="ECO:0000256" key="6">
    <source>
        <dbReference type="ARBA" id="ARBA00022803"/>
    </source>
</evidence>
<evidence type="ECO:0000256" key="10">
    <source>
        <dbReference type="PROSITE-ProRule" id="PRU00339"/>
    </source>
</evidence>
<keyword evidence="5" id="KW-0677">Repeat</keyword>
<dbReference type="GO" id="GO:0019894">
    <property type="term" value="F:kinesin binding"/>
    <property type="evidence" value="ECO:0007669"/>
    <property type="project" value="TreeGrafter"/>
</dbReference>
<keyword evidence="9" id="KW-0206">Cytoskeleton</keyword>
<dbReference type="EMBL" id="GL890840">
    <property type="protein sequence ID" value="EGJ33984.1"/>
    <property type="molecule type" value="Genomic_DNA"/>
</dbReference>
<evidence type="ECO:0000256" key="8">
    <source>
        <dbReference type="ARBA" id="ARBA00023175"/>
    </source>
</evidence>
<keyword evidence="7" id="KW-0175">Coiled coil</keyword>